<dbReference type="AlphaFoldDB" id="A0A2U8W3E3"/>
<protein>
    <recommendedName>
        <fullName evidence="5">5-formyltetrahydrofolate cyclo-ligase</fullName>
        <ecNumber evidence="5">6.3.3.2</ecNumber>
    </recommendedName>
</protein>
<dbReference type="Gene3D" id="3.40.50.10420">
    <property type="entry name" value="NagB/RpiA/CoA transferase-like"/>
    <property type="match status" value="1"/>
</dbReference>
<evidence type="ECO:0000313" key="7">
    <source>
        <dbReference type="Proteomes" id="UP000245926"/>
    </source>
</evidence>
<dbReference type="PANTHER" id="PTHR23407:SF1">
    <property type="entry name" value="5-FORMYLTETRAHYDROFOLATE CYCLO-LIGASE"/>
    <property type="match status" value="1"/>
</dbReference>
<keyword evidence="5" id="KW-0460">Magnesium</keyword>
<evidence type="ECO:0000256" key="1">
    <source>
        <dbReference type="ARBA" id="ARBA00010638"/>
    </source>
</evidence>
<comment type="similarity">
    <text evidence="1 5">Belongs to the 5-formyltetrahydrofolate cyclo-ligase family.</text>
</comment>
<dbReference type="InterPro" id="IPR002698">
    <property type="entry name" value="FTHF_cligase"/>
</dbReference>
<dbReference type="EC" id="6.3.3.2" evidence="5"/>
<evidence type="ECO:0000256" key="2">
    <source>
        <dbReference type="ARBA" id="ARBA00022741"/>
    </source>
</evidence>
<comment type="cofactor">
    <cofactor evidence="5">
        <name>Mg(2+)</name>
        <dbReference type="ChEBI" id="CHEBI:18420"/>
    </cofactor>
</comment>
<keyword evidence="7" id="KW-1185">Reference proteome</keyword>
<dbReference type="InterPro" id="IPR024185">
    <property type="entry name" value="FTHF_cligase-like_sf"/>
</dbReference>
<sequence>MAPHSSSPTSALKADLRNGALARRDALDPDARKRGSLSIAEAVLRIPALADAPIVGAFWPIRSEVDPRPIIERLFARGQRVALPKVTPDGLVFREWKAGEALVRGGFGLSEPRDELPPLDPTALIVPLAAFDRRGQRIGYGRGYYDHAIARLSGNGPVLTIGIAYAVQEIDTVPAEPHDRPLDHLVTEAGPVPLVKTATDAPPLPR</sequence>
<feature type="binding site" evidence="4">
    <location>
        <position position="64"/>
    </location>
    <ligand>
        <name>substrate</name>
    </ligand>
</feature>
<dbReference type="SUPFAM" id="SSF100950">
    <property type="entry name" value="NagB/RpiA/CoA transferase-like"/>
    <property type="match status" value="1"/>
</dbReference>
<dbReference type="PANTHER" id="PTHR23407">
    <property type="entry name" value="ATPASE INHIBITOR/5-FORMYLTETRAHYDROFOLATE CYCLO-LIGASE"/>
    <property type="match status" value="1"/>
</dbReference>
<keyword evidence="5" id="KW-0479">Metal-binding</keyword>
<proteinExistence type="inferred from homology"/>
<dbReference type="Proteomes" id="UP000245926">
    <property type="component" value="Chromosome"/>
</dbReference>
<dbReference type="PIRSF" id="PIRSF006806">
    <property type="entry name" value="FTHF_cligase"/>
    <property type="match status" value="1"/>
</dbReference>
<name>A0A2U8W3E3_9HYPH</name>
<evidence type="ECO:0000256" key="3">
    <source>
        <dbReference type="ARBA" id="ARBA00022840"/>
    </source>
</evidence>
<reference evidence="7" key="1">
    <citation type="submission" date="2018-05" db="EMBL/GenBank/DDBJ databases">
        <title>Complete Genome Sequence of Methylobacterium sp. 17SD2-17.</title>
        <authorList>
            <person name="Srinivasan S."/>
        </authorList>
    </citation>
    <scope>NUCLEOTIDE SEQUENCE [LARGE SCALE GENOMIC DNA]</scope>
    <source>
        <strain evidence="7">17SD2-17</strain>
    </source>
</reference>
<dbReference type="InterPro" id="IPR037171">
    <property type="entry name" value="NagB/RpiA_transferase-like"/>
</dbReference>
<dbReference type="NCBIfam" id="TIGR02727">
    <property type="entry name" value="MTHFS_bact"/>
    <property type="match status" value="1"/>
</dbReference>
<evidence type="ECO:0000313" key="6">
    <source>
        <dbReference type="EMBL" id="AWN39796.1"/>
    </source>
</evidence>
<feature type="binding site" evidence="4">
    <location>
        <begin position="137"/>
        <end position="145"/>
    </location>
    <ligand>
        <name>ATP</name>
        <dbReference type="ChEBI" id="CHEBI:30616"/>
    </ligand>
</feature>
<evidence type="ECO:0000256" key="4">
    <source>
        <dbReference type="PIRSR" id="PIRSR006806-1"/>
    </source>
</evidence>
<organism evidence="6 7">
    <name type="scientific">Methylobacterium durans</name>
    <dbReference type="NCBI Taxonomy" id="2202825"/>
    <lineage>
        <taxon>Bacteria</taxon>
        <taxon>Pseudomonadati</taxon>
        <taxon>Pseudomonadota</taxon>
        <taxon>Alphaproteobacteria</taxon>
        <taxon>Hyphomicrobiales</taxon>
        <taxon>Methylobacteriaceae</taxon>
        <taxon>Methylobacterium</taxon>
    </lineage>
</organism>
<dbReference type="EMBL" id="CP029550">
    <property type="protein sequence ID" value="AWN39796.1"/>
    <property type="molecule type" value="Genomic_DNA"/>
</dbReference>
<dbReference type="GO" id="GO:0035999">
    <property type="term" value="P:tetrahydrofolate interconversion"/>
    <property type="evidence" value="ECO:0007669"/>
    <property type="project" value="TreeGrafter"/>
</dbReference>
<dbReference type="GO" id="GO:0046872">
    <property type="term" value="F:metal ion binding"/>
    <property type="evidence" value="ECO:0007669"/>
    <property type="project" value="UniProtKB-KW"/>
</dbReference>
<evidence type="ECO:0000256" key="5">
    <source>
        <dbReference type="RuleBase" id="RU361279"/>
    </source>
</evidence>
<feature type="binding site" evidence="4">
    <location>
        <begin position="13"/>
        <end position="17"/>
    </location>
    <ligand>
        <name>ATP</name>
        <dbReference type="ChEBI" id="CHEBI:30616"/>
    </ligand>
</feature>
<accession>A0A2U8W3E3</accession>
<dbReference type="GO" id="GO:0005524">
    <property type="term" value="F:ATP binding"/>
    <property type="evidence" value="ECO:0007669"/>
    <property type="project" value="UniProtKB-KW"/>
</dbReference>
<dbReference type="OrthoDB" id="9801938at2"/>
<comment type="catalytic activity">
    <reaction evidence="5">
        <text>(6S)-5-formyl-5,6,7,8-tetrahydrofolate + ATP = (6R)-5,10-methenyltetrahydrofolate + ADP + phosphate</text>
        <dbReference type="Rhea" id="RHEA:10488"/>
        <dbReference type="ChEBI" id="CHEBI:30616"/>
        <dbReference type="ChEBI" id="CHEBI:43474"/>
        <dbReference type="ChEBI" id="CHEBI:57455"/>
        <dbReference type="ChEBI" id="CHEBI:57457"/>
        <dbReference type="ChEBI" id="CHEBI:456216"/>
        <dbReference type="EC" id="6.3.3.2"/>
    </reaction>
</comment>
<dbReference type="GO" id="GO:0030272">
    <property type="term" value="F:5-formyltetrahydrofolate cyclo-ligase activity"/>
    <property type="evidence" value="ECO:0007669"/>
    <property type="project" value="UniProtKB-EC"/>
</dbReference>
<keyword evidence="2 4" id="KW-0547">Nucleotide-binding</keyword>
<keyword evidence="3 4" id="KW-0067">ATP-binding</keyword>
<dbReference type="RefSeq" id="WP_109887483.1">
    <property type="nucleotide sequence ID" value="NZ_CP029550.1"/>
</dbReference>
<gene>
    <name evidence="6" type="ORF">DK389_03650</name>
</gene>
<dbReference type="Pfam" id="PF01812">
    <property type="entry name" value="5-FTHF_cyc-lig"/>
    <property type="match status" value="1"/>
</dbReference>
<dbReference type="KEGG" id="mets:DK389_03650"/>
<keyword evidence="6" id="KW-0436">Ligase</keyword>
<dbReference type="GO" id="GO:0009396">
    <property type="term" value="P:folic acid-containing compound biosynthetic process"/>
    <property type="evidence" value="ECO:0007669"/>
    <property type="project" value="TreeGrafter"/>
</dbReference>